<dbReference type="PANTHER" id="PTHR48100:SF1">
    <property type="entry name" value="HISTIDINE PHOSPHATASE FAMILY PROTEIN-RELATED"/>
    <property type="match status" value="1"/>
</dbReference>
<name>A0A7X6N359_9LACO</name>
<gene>
    <name evidence="2" type="ORF">HF964_02900</name>
</gene>
<evidence type="ECO:0000256" key="1">
    <source>
        <dbReference type="PIRSR" id="PIRSR613078-2"/>
    </source>
</evidence>
<dbReference type="InterPro" id="IPR013078">
    <property type="entry name" value="His_Pase_superF_clade-1"/>
</dbReference>
<dbReference type="RefSeq" id="WP_168721542.1">
    <property type="nucleotide sequence ID" value="NZ_JAAXPN010000001.1"/>
</dbReference>
<sequence length="220" mass="24659">MTKVYFVRHGKTEWNLEGRYQGANGDSELLNESWHQIEQLGTYLRAEGIIFERVYASPIKRARQTAIELWPYLVGNPQLTLKSGLKEFALGKWEGQKFIDVKMQYPELYIGFRENPKLWDGPQIGAESFEEVIQRFTNTVHNAVAANKADANLLFVSHGAAITAGVGALLGVPLAELRARGGISNTSLTILETMDNEHYTEIIRNQTDYLSAPKSATDTI</sequence>
<dbReference type="GO" id="GO:0016791">
    <property type="term" value="F:phosphatase activity"/>
    <property type="evidence" value="ECO:0007669"/>
    <property type="project" value="TreeGrafter"/>
</dbReference>
<evidence type="ECO:0000313" key="3">
    <source>
        <dbReference type="Proteomes" id="UP000549765"/>
    </source>
</evidence>
<organism evidence="2 3">
    <name type="scientific">Periweissella fabalis</name>
    <dbReference type="NCBI Taxonomy" id="1070421"/>
    <lineage>
        <taxon>Bacteria</taxon>
        <taxon>Bacillati</taxon>
        <taxon>Bacillota</taxon>
        <taxon>Bacilli</taxon>
        <taxon>Lactobacillales</taxon>
        <taxon>Lactobacillaceae</taxon>
        <taxon>Periweissella</taxon>
    </lineage>
</organism>
<dbReference type="AlphaFoldDB" id="A0A7X6N359"/>
<dbReference type="EMBL" id="JAAXPN010000001">
    <property type="protein sequence ID" value="NKZ23759.1"/>
    <property type="molecule type" value="Genomic_DNA"/>
</dbReference>
<dbReference type="Pfam" id="PF00300">
    <property type="entry name" value="His_Phos_1"/>
    <property type="match status" value="1"/>
</dbReference>
<dbReference type="GO" id="GO:0005737">
    <property type="term" value="C:cytoplasm"/>
    <property type="evidence" value="ECO:0007669"/>
    <property type="project" value="TreeGrafter"/>
</dbReference>
<evidence type="ECO:0000313" key="2">
    <source>
        <dbReference type="EMBL" id="NKZ23759.1"/>
    </source>
</evidence>
<dbReference type="SMART" id="SM00855">
    <property type="entry name" value="PGAM"/>
    <property type="match status" value="1"/>
</dbReference>
<dbReference type="SUPFAM" id="SSF53254">
    <property type="entry name" value="Phosphoglycerate mutase-like"/>
    <property type="match status" value="1"/>
</dbReference>
<dbReference type="CDD" id="cd07067">
    <property type="entry name" value="HP_PGM_like"/>
    <property type="match status" value="1"/>
</dbReference>
<dbReference type="Gene3D" id="3.40.50.1240">
    <property type="entry name" value="Phosphoglycerate mutase-like"/>
    <property type="match status" value="1"/>
</dbReference>
<dbReference type="PANTHER" id="PTHR48100">
    <property type="entry name" value="BROAD-SPECIFICITY PHOSPHATASE YOR283W-RELATED"/>
    <property type="match status" value="1"/>
</dbReference>
<dbReference type="InterPro" id="IPR029033">
    <property type="entry name" value="His_PPase_superfam"/>
</dbReference>
<reference evidence="2 3" key="1">
    <citation type="submission" date="2020-04" db="EMBL/GenBank/DDBJ databases">
        <title>MicrobeNet Type strains.</title>
        <authorList>
            <person name="Nicholson A.C."/>
        </authorList>
    </citation>
    <scope>NUCLEOTIDE SEQUENCE [LARGE SCALE GENOMIC DNA]</scope>
    <source>
        <strain evidence="2 3">CCUG 61472</strain>
    </source>
</reference>
<dbReference type="InterPro" id="IPR050275">
    <property type="entry name" value="PGM_Phosphatase"/>
</dbReference>
<proteinExistence type="predicted"/>
<protein>
    <submittedName>
        <fullName evidence="2">Histidine phosphatase family protein</fullName>
    </submittedName>
</protein>
<keyword evidence="3" id="KW-1185">Reference proteome</keyword>
<feature type="binding site" evidence="1">
    <location>
        <position position="61"/>
    </location>
    <ligand>
        <name>substrate</name>
    </ligand>
</feature>
<comment type="caution">
    <text evidence="2">The sequence shown here is derived from an EMBL/GenBank/DDBJ whole genome shotgun (WGS) entry which is preliminary data.</text>
</comment>
<dbReference type="Proteomes" id="UP000549765">
    <property type="component" value="Unassembled WGS sequence"/>
</dbReference>
<feature type="binding site" evidence="1">
    <location>
        <begin position="8"/>
        <end position="15"/>
    </location>
    <ligand>
        <name>substrate</name>
    </ligand>
</feature>
<accession>A0A7X6N359</accession>